<reference evidence="10 11" key="1">
    <citation type="submission" date="2018-06" db="EMBL/GenBank/DDBJ databases">
        <title>Extensive metabolic versatility and redundancy in microbially diverse, dynamic hydrothermal sediments.</title>
        <authorList>
            <person name="Dombrowski N."/>
            <person name="Teske A."/>
            <person name="Baker B.J."/>
        </authorList>
    </citation>
    <scope>NUCLEOTIDE SEQUENCE [LARGE SCALE GENOMIC DNA]</scope>
    <source>
        <strain evidence="10">B3_G15</strain>
    </source>
</reference>
<dbReference type="InterPro" id="IPR001203">
    <property type="entry name" value="OxRdtase_Ald_Fedxn_C"/>
</dbReference>
<accession>A0A662D4A4</accession>
<evidence type="ECO:0000256" key="5">
    <source>
        <dbReference type="ARBA" id="ARBA00023002"/>
    </source>
</evidence>
<comment type="caution">
    <text evidence="10">The sequence shown here is derived from an EMBL/GenBank/DDBJ whole genome shotgun (WGS) entry which is preliminary data.</text>
</comment>
<dbReference type="SUPFAM" id="SSF48310">
    <property type="entry name" value="Aldehyde ferredoxin oxidoreductase, C-terminal domains"/>
    <property type="match status" value="1"/>
</dbReference>
<dbReference type="InterPro" id="IPR036503">
    <property type="entry name" value="Ald_Fedxn_OxRdtase_N_sf"/>
</dbReference>
<dbReference type="Gene3D" id="1.10.569.10">
    <property type="entry name" value="Aldehyde Ferredoxin Oxidoreductase Protein, subunit A, domain 2"/>
    <property type="match status" value="1"/>
</dbReference>
<evidence type="ECO:0000256" key="8">
    <source>
        <dbReference type="ARBA" id="ARBA00049934"/>
    </source>
</evidence>
<organism evidence="10 11">
    <name type="scientific">Aerophobetes bacterium</name>
    <dbReference type="NCBI Taxonomy" id="2030807"/>
    <lineage>
        <taxon>Bacteria</taxon>
        <taxon>Candidatus Aerophobota</taxon>
    </lineage>
</organism>
<proteinExistence type="inferred from homology"/>
<sequence length="640" mass="71156">MPFGYNGKILRVDLSKKEIEVEEPDEYFYRTYGGGACLGAYYLLREMFPGVDPFSPDNIIVFAGSCVNGAPVPGFARSAIVFKSPLTGAIADTQAAGYFGPELKFSGFDAIVIKGKSDRPLYLWVHDGEAEIRDASHIWGKTTGEAQDAIRKELGDERIICACIGQAGENLVRYACVVNNLKHAWGRLGAGAVMGSKNLKAIAVRGHKKLEMKDRETVLSIAKHFSTNFMKESPDNIGLHNLGTSQYVIPQNEDGQLPTRNFQTGYFEGAENISGERMKDTVLVNGEACYACSVRCKRVVKADSPYKVDPAYGGPEYETIAMLGSDCGVDDLVAICKANELCNKYGLDTISTGGVIAFAMECFENGIITKEDTGGIDLRFGNKEAMVKMVEMIARREGIGNILAEGVKRAAEKFGRGAEKFALHVKGEEVPAHDPRAKGHLALMYPLCPMGADHVQAEHDGAFTPGWTPFFAQRVKPLGILEPLELSSIDHKKVRRFFYFQNVFSTLDTLTLCVFAFAPVRYFTLRELVELVRAITGWETSLWELLKLGERRVAMFRAFNVREGFTKEDDWLPERMFEGLLTGPRKGQKVDKDKLREAIDLYYEMAGWNKDGVPTKGKLAELDLFWVAEELERHGRYREG</sequence>
<keyword evidence="7" id="KW-0411">Iron-sulfur</keyword>
<dbReference type="SUPFAM" id="SSF56228">
    <property type="entry name" value="Aldehyde ferredoxin oxidoreductase, N-terminal domain"/>
    <property type="match status" value="1"/>
</dbReference>
<dbReference type="InterPro" id="IPR051919">
    <property type="entry name" value="W-dependent_AOR"/>
</dbReference>
<dbReference type="GO" id="GO:0016625">
    <property type="term" value="F:oxidoreductase activity, acting on the aldehyde or oxo group of donors, iron-sulfur protein as acceptor"/>
    <property type="evidence" value="ECO:0007669"/>
    <property type="project" value="InterPro"/>
</dbReference>
<dbReference type="Gene3D" id="3.60.9.10">
    <property type="entry name" value="Aldehyde ferredoxin oxidoreductase, N-terminal domain"/>
    <property type="match status" value="1"/>
</dbReference>
<dbReference type="SMART" id="SM00790">
    <property type="entry name" value="AFOR_N"/>
    <property type="match status" value="1"/>
</dbReference>
<evidence type="ECO:0000256" key="3">
    <source>
        <dbReference type="ARBA" id="ARBA00022485"/>
    </source>
</evidence>
<dbReference type="AlphaFoldDB" id="A0A662D4A4"/>
<evidence type="ECO:0000256" key="7">
    <source>
        <dbReference type="ARBA" id="ARBA00023014"/>
    </source>
</evidence>
<name>A0A662D4A4_UNCAE</name>
<dbReference type="InterPro" id="IPR013984">
    <property type="entry name" value="Ald_Fedxn_OxRdtase_dom2"/>
</dbReference>
<dbReference type="PANTHER" id="PTHR30038:SF0">
    <property type="entry name" value="TUNGSTEN-CONTAINING ALDEHYDE FERREDOXIN OXIDOREDUCTASE"/>
    <property type="match status" value="1"/>
</dbReference>
<feature type="domain" description="Aldehyde ferredoxin oxidoreductase N-terminal" evidence="9">
    <location>
        <begin position="5"/>
        <end position="208"/>
    </location>
</feature>
<dbReference type="Proteomes" id="UP000280417">
    <property type="component" value="Unassembled WGS sequence"/>
</dbReference>
<dbReference type="InterPro" id="IPR013985">
    <property type="entry name" value="Ald_Fedxn_OxRdtase_dom3"/>
</dbReference>
<dbReference type="GO" id="GO:0046872">
    <property type="term" value="F:metal ion binding"/>
    <property type="evidence" value="ECO:0007669"/>
    <property type="project" value="UniProtKB-KW"/>
</dbReference>
<protein>
    <submittedName>
        <fullName evidence="10">Aldehyde ferredoxin oxidoreductase</fullName>
    </submittedName>
</protein>
<comment type="cofactor">
    <cofactor evidence="8">
        <name>tungstopterin</name>
        <dbReference type="ChEBI" id="CHEBI:30402"/>
    </cofactor>
</comment>
<dbReference type="GO" id="GO:0051539">
    <property type="term" value="F:4 iron, 4 sulfur cluster binding"/>
    <property type="evidence" value="ECO:0007669"/>
    <property type="project" value="UniProtKB-KW"/>
</dbReference>
<dbReference type="PANTHER" id="PTHR30038">
    <property type="entry name" value="ALDEHYDE FERREDOXIN OXIDOREDUCTASE"/>
    <property type="match status" value="1"/>
</dbReference>
<dbReference type="InterPro" id="IPR036021">
    <property type="entry name" value="Tungsten_al_ferr_oxy-like_C"/>
</dbReference>
<comment type="cofactor">
    <cofactor evidence="1">
        <name>[4Fe-4S] cluster</name>
        <dbReference type="ChEBI" id="CHEBI:49883"/>
    </cofactor>
</comment>
<evidence type="ECO:0000259" key="9">
    <source>
        <dbReference type="SMART" id="SM00790"/>
    </source>
</evidence>
<evidence type="ECO:0000256" key="6">
    <source>
        <dbReference type="ARBA" id="ARBA00023004"/>
    </source>
</evidence>
<dbReference type="EMBL" id="QMQA01000334">
    <property type="protein sequence ID" value="RLE10131.1"/>
    <property type="molecule type" value="Genomic_DNA"/>
</dbReference>
<evidence type="ECO:0000313" key="11">
    <source>
        <dbReference type="Proteomes" id="UP000280417"/>
    </source>
</evidence>
<dbReference type="Pfam" id="PF02730">
    <property type="entry name" value="AFOR_N"/>
    <property type="match status" value="1"/>
</dbReference>
<evidence type="ECO:0000256" key="1">
    <source>
        <dbReference type="ARBA" id="ARBA00001966"/>
    </source>
</evidence>
<keyword evidence="5" id="KW-0560">Oxidoreductase</keyword>
<keyword evidence="6" id="KW-0408">Iron</keyword>
<evidence type="ECO:0000313" key="10">
    <source>
        <dbReference type="EMBL" id="RLE10131.1"/>
    </source>
</evidence>
<gene>
    <name evidence="10" type="ORF">DRJ04_09425</name>
</gene>
<comment type="similarity">
    <text evidence="2">Belongs to the AOR/FOR family.</text>
</comment>
<evidence type="ECO:0000256" key="4">
    <source>
        <dbReference type="ARBA" id="ARBA00022723"/>
    </source>
</evidence>
<evidence type="ECO:0000256" key="2">
    <source>
        <dbReference type="ARBA" id="ARBA00011032"/>
    </source>
</evidence>
<dbReference type="InterPro" id="IPR013983">
    <property type="entry name" value="Ald_Fedxn_OxRdtase_N"/>
</dbReference>
<keyword evidence="3" id="KW-0004">4Fe-4S</keyword>
<dbReference type="Pfam" id="PF01314">
    <property type="entry name" value="AFOR_C"/>
    <property type="match status" value="1"/>
</dbReference>
<keyword evidence="4" id="KW-0479">Metal-binding</keyword>
<dbReference type="Gene3D" id="1.10.599.10">
    <property type="entry name" value="Aldehyde Ferredoxin Oxidoreductase Protein, subunit A, domain 3"/>
    <property type="match status" value="1"/>
</dbReference>
<dbReference type="GO" id="GO:0009055">
    <property type="term" value="F:electron transfer activity"/>
    <property type="evidence" value="ECO:0007669"/>
    <property type="project" value="InterPro"/>
</dbReference>